<keyword evidence="11" id="KW-0808">Transferase</keyword>
<keyword evidence="11" id="KW-0418">Kinase</keyword>
<feature type="modified residue" description="4-aspartylphosphate" evidence="6">
    <location>
        <position position="1120"/>
    </location>
</feature>
<dbReference type="SUPFAM" id="SSF52172">
    <property type="entry name" value="CheY-like"/>
    <property type="match status" value="1"/>
</dbReference>
<evidence type="ECO:0000259" key="8">
    <source>
        <dbReference type="PROSITE" id="PS01124"/>
    </source>
</evidence>
<dbReference type="InterPro" id="IPR011006">
    <property type="entry name" value="CheY-like_superfamily"/>
</dbReference>
<dbReference type="PANTHER" id="PTHR43547">
    <property type="entry name" value="TWO-COMPONENT HISTIDINE KINASE"/>
    <property type="match status" value="1"/>
</dbReference>
<dbReference type="EC" id="2.7.13.3" evidence="2"/>
<dbReference type="Pfam" id="PF07494">
    <property type="entry name" value="Reg_prop"/>
    <property type="match status" value="1"/>
</dbReference>
<evidence type="ECO:0000256" key="6">
    <source>
        <dbReference type="PROSITE-ProRule" id="PRU00169"/>
    </source>
</evidence>
<dbReference type="Gene3D" id="1.10.287.130">
    <property type="match status" value="1"/>
</dbReference>
<keyword evidence="5" id="KW-0804">Transcription</keyword>
<feature type="domain" description="Response regulatory" evidence="10">
    <location>
        <begin position="1072"/>
        <end position="1187"/>
    </location>
</feature>
<dbReference type="SMART" id="SM00342">
    <property type="entry name" value="HTH_ARAC"/>
    <property type="match status" value="1"/>
</dbReference>
<dbReference type="InterPro" id="IPR009057">
    <property type="entry name" value="Homeodomain-like_sf"/>
</dbReference>
<dbReference type="Gene3D" id="3.30.565.10">
    <property type="entry name" value="Histidine kinase-like ATPase, C-terminal domain"/>
    <property type="match status" value="1"/>
</dbReference>
<keyword evidence="12" id="KW-1185">Reference proteome</keyword>
<dbReference type="PROSITE" id="PS50109">
    <property type="entry name" value="HIS_KIN"/>
    <property type="match status" value="1"/>
</dbReference>
<dbReference type="Pfam" id="PF07495">
    <property type="entry name" value="Y_Y_Y"/>
    <property type="match status" value="1"/>
</dbReference>
<dbReference type="PROSITE" id="PS01124">
    <property type="entry name" value="HTH_ARAC_FAMILY_2"/>
    <property type="match status" value="1"/>
</dbReference>
<dbReference type="SUPFAM" id="SSF47384">
    <property type="entry name" value="Homodimeric domain of signal transducing histidine kinase"/>
    <property type="match status" value="1"/>
</dbReference>
<dbReference type="Gene3D" id="2.130.10.10">
    <property type="entry name" value="YVTN repeat-like/Quinoprotein amine dehydrogenase"/>
    <property type="match status" value="3"/>
</dbReference>
<dbReference type="InterPro" id="IPR036890">
    <property type="entry name" value="HATPase_C_sf"/>
</dbReference>
<evidence type="ECO:0000259" key="10">
    <source>
        <dbReference type="PROSITE" id="PS50110"/>
    </source>
</evidence>
<dbReference type="CDD" id="cd00146">
    <property type="entry name" value="PKD"/>
    <property type="match status" value="1"/>
</dbReference>
<accession>A0ABQ2HNI7</accession>
<dbReference type="Gene3D" id="2.60.40.10">
    <property type="entry name" value="Immunoglobulins"/>
    <property type="match status" value="1"/>
</dbReference>
<evidence type="ECO:0000256" key="4">
    <source>
        <dbReference type="ARBA" id="ARBA00023015"/>
    </source>
</evidence>
<dbReference type="InterPro" id="IPR003661">
    <property type="entry name" value="HisK_dim/P_dom"/>
</dbReference>
<dbReference type="InterPro" id="IPR005467">
    <property type="entry name" value="His_kinase_dom"/>
</dbReference>
<gene>
    <name evidence="11" type="ORF">GCM10010967_15680</name>
</gene>
<dbReference type="Gene3D" id="3.40.50.2300">
    <property type="match status" value="1"/>
</dbReference>
<evidence type="ECO:0000256" key="2">
    <source>
        <dbReference type="ARBA" id="ARBA00012438"/>
    </source>
</evidence>
<dbReference type="InterPro" id="IPR011110">
    <property type="entry name" value="Reg_prop"/>
</dbReference>
<sequence>MIVMVCTILLFPNAYGQVFKNFTEVNGVPLSSTLGITQDKQGFMWFGTEGGLYRYDGKTFTPYRTGNDHNPKYIREMTTDSRGNIWIASTRSGLHRYEPDKHIFTNFEHDSANANSLSHTSVNCVMIDRKNQIWAGTQDGVSRITEDRGKFRIKRYLQKDFSGQTLQIRSLAEDKAGNIWVATGDGLLKMRNDGSQARLYRIPSQKTQIDLSQIIFVYVDDSGTIWLGSNGTGLYQFDPVAEKFSLIETFKAPNGEFPRVSKMVPDGKGKYWMATTLGLVHFDPRTLRADWYVNRPGDSNSLGNTVLFSVYLDRQGGVWCGSFYAGISYLHSDSPQFTSWPFAVTDVRSRSFTNAWLGKGKAKHIWAVSDNLDQLLVFDTNGNNPSSFALKLAKEADYYGIFLDENDVFWAAGNSILTSLNLRTGSYQHYPITAEGETWLANARTFAIFTDSRGRFWIGGYYGLLMFDQKRGKFIRQTPVNISVRSFYEDSKQNIWIGCANEVYRVNAKDSTAAAPPLEKISVGPETTNYFWKITEDPSGTIWAAGTNFLFQYNAKKNRFEPNADVPGGFIKDVVPDGQGYLWLNATHKLLRYHPKNRTLQSYGYGDGLPQNGLIMQGSGTTDARGNIYFLTNQGMFSFDPAAISVNEDTNPLMLTSLKLYNKEVATGDSTGLLPEPLWKTRAITFRHDQSIFTIEFALLDYVRSGQNKYAYKIDGVDHDWNYVENPSATYTNLPSGTYTFQVKAANGDGVWMREPVELQITILPPWWKTWYAYLFYLLVTAAVVYGVTRFLWIRSSFRRETALNQVKLDFFTNVSHEIRTHLSLISGPLEKAHKQWQEGEDVEHNLNYARASSDRLMLLVNELLDFRKIQSGGVRLQVREHDVVKIMKRIIAAFEHISREKEVETSLVCPDTPVMLWFDIAQMQKVFYNLLSNAYKFTPSGGRVSVRITELSNEVNIVVEDTGKGISPDHLRKLFTYYYQADSEKPGYGIGLALSKSIVEQHRGYLTAESRLTTDTGSGGTTLSVRLLRDNRHFSRDEIAIKGSDYVAGVFAGPAAAAVMNDAVADTQRNTILVIEDNDELRAFISELFEGEFNTLTAENGLRGLELARAHIPDVIVSDVMMPEMNGLELCRRVKSDIATAHIPVILLTARTHSEQIIEGLEVGADDYLMKPFDPRVITLKINNLLRLRDDMKERYRQSVLVEREAGNAVAQDMNDAFIGKLRVLTTEHISDPDFGVSELAVQAGMSVSVLYRKLRSITGMTINEFIKTIRLAEAKKLLESGVYQVGEVATFIGFEDSKYFSKEFRKAFGKNPAEFKKMESFKKT</sequence>
<keyword evidence="7" id="KW-0812">Transmembrane</keyword>
<dbReference type="SMART" id="SM00388">
    <property type="entry name" value="HisKA"/>
    <property type="match status" value="1"/>
</dbReference>
<dbReference type="InterPro" id="IPR013783">
    <property type="entry name" value="Ig-like_fold"/>
</dbReference>
<evidence type="ECO:0000259" key="9">
    <source>
        <dbReference type="PROSITE" id="PS50109"/>
    </source>
</evidence>
<dbReference type="SMART" id="SM00448">
    <property type="entry name" value="REC"/>
    <property type="match status" value="1"/>
</dbReference>
<evidence type="ECO:0000256" key="5">
    <source>
        <dbReference type="ARBA" id="ARBA00023163"/>
    </source>
</evidence>
<dbReference type="EMBL" id="BMLI01000001">
    <property type="protein sequence ID" value="GGM84628.1"/>
    <property type="molecule type" value="Genomic_DNA"/>
</dbReference>
<keyword evidence="4" id="KW-0805">Transcription regulation</keyword>
<dbReference type="InterPro" id="IPR018060">
    <property type="entry name" value="HTH_AraC"/>
</dbReference>
<feature type="domain" description="HTH araC/xylS-type" evidence="8">
    <location>
        <begin position="1221"/>
        <end position="1320"/>
    </location>
</feature>
<dbReference type="SUPFAM" id="SSF63829">
    <property type="entry name" value="Calcium-dependent phosphotriesterase"/>
    <property type="match status" value="3"/>
</dbReference>
<dbReference type="InterPro" id="IPR001789">
    <property type="entry name" value="Sig_transdc_resp-reg_receiver"/>
</dbReference>
<organism evidence="11 12">
    <name type="scientific">Dyadobacter beijingensis</name>
    <dbReference type="NCBI Taxonomy" id="365489"/>
    <lineage>
        <taxon>Bacteria</taxon>
        <taxon>Pseudomonadati</taxon>
        <taxon>Bacteroidota</taxon>
        <taxon>Cytophagia</taxon>
        <taxon>Cytophagales</taxon>
        <taxon>Spirosomataceae</taxon>
        <taxon>Dyadobacter</taxon>
    </lineage>
</organism>
<dbReference type="InterPro" id="IPR003594">
    <property type="entry name" value="HATPase_dom"/>
</dbReference>
<dbReference type="Pfam" id="PF12833">
    <property type="entry name" value="HTH_18"/>
    <property type="match status" value="1"/>
</dbReference>
<keyword evidence="7" id="KW-0472">Membrane</keyword>
<dbReference type="SMART" id="SM00387">
    <property type="entry name" value="HATPase_c"/>
    <property type="match status" value="1"/>
</dbReference>
<feature type="transmembrane region" description="Helical" evidence="7">
    <location>
        <begin position="771"/>
        <end position="793"/>
    </location>
</feature>
<evidence type="ECO:0000313" key="12">
    <source>
        <dbReference type="Proteomes" id="UP000632339"/>
    </source>
</evidence>
<dbReference type="CDD" id="cd00082">
    <property type="entry name" value="HisKA"/>
    <property type="match status" value="1"/>
</dbReference>
<dbReference type="InterPro" id="IPR011123">
    <property type="entry name" value="Y_Y_Y"/>
</dbReference>
<dbReference type="Gene3D" id="1.10.10.60">
    <property type="entry name" value="Homeodomain-like"/>
    <property type="match status" value="1"/>
</dbReference>
<comment type="caution">
    <text evidence="11">The sequence shown here is derived from an EMBL/GenBank/DDBJ whole genome shotgun (WGS) entry which is preliminary data.</text>
</comment>
<dbReference type="SUPFAM" id="SSF55874">
    <property type="entry name" value="ATPase domain of HSP90 chaperone/DNA topoisomerase II/histidine kinase"/>
    <property type="match status" value="1"/>
</dbReference>
<feature type="domain" description="Histidine kinase" evidence="9">
    <location>
        <begin position="814"/>
        <end position="1032"/>
    </location>
</feature>
<dbReference type="InterPro" id="IPR004358">
    <property type="entry name" value="Sig_transdc_His_kin-like_C"/>
</dbReference>
<dbReference type="InterPro" id="IPR036097">
    <property type="entry name" value="HisK_dim/P_sf"/>
</dbReference>
<comment type="catalytic activity">
    <reaction evidence="1">
        <text>ATP + protein L-histidine = ADP + protein N-phospho-L-histidine.</text>
        <dbReference type="EC" id="2.7.13.3"/>
    </reaction>
</comment>
<dbReference type="PROSITE" id="PS50110">
    <property type="entry name" value="RESPONSE_REGULATORY"/>
    <property type="match status" value="1"/>
</dbReference>
<dbReference type="Pfam" id="PF02518">
    <property type="entry name" value="HATPase_c"/>
    <property type="match status" value="1"/>
</dbReference>
<evidence type="ECO:0000256" key="7">
    <source>
        <dbReference type="SAM" id="Phobius"/>
    </source>
</evidence>
<evidence type="ECO:0000256" key="1">
    <source>
        <dbReference type="ARBA" id="ARBA00000085"/>
    </source>
</evidence>
<keyword evidence="7" id="KW-1133">Transmembrane helix</keyword>
<evidence type="ECO:0000313" key="11">
    <source>
        <dbReference type="EMBL" id="GGM84628.1"/>
    </source>
</evidence>
<dbReference type="Pfam" id="PF00072">
    <property type="entry name" value="Response_reg"/>
    <property type="match status" value="1"/>
</dbReference>
<dbReference type="CDD" id="cd17574">
    <property type="entry name" value="REC_OmpR"/>
    <property type="match status" value="1"/>
</dbReference>
<reference evidence="12" key="1">
    <citation type="journal article" date="2019" name="Int. J. Syst. Evol. Microbiol.">
        <title>The Global Catalogue of Microorganisms (GCM) 10K type strain sequencing project: providing services to taxonomists for standard genome sequencing and annotation.</title>
        <authorList>
            <consortium name="The Broad Institute Genomics Platform"/>
            <consortium name="The Broad Institute Genome Sequencing Center for Infectious Disease"/>
            <person name="Wu L."/>
            <person name="Ma J."/>
        </authorList>
    </citation>
    <scope>NUCLEOTIDE SEQUENCE [LARGE SCALE GENOMIC DNA]</scope>
    <source>
        <strain evidence="12">CGMCC 1.6375</strain>
    </source>
</reference>
<name>A0ABQ2HNI7_9BACT</name>
<dbReference type="InterPro" id="IPR015943">
    <property type="entry name" value="WD40/YVTN_repeat-like_dom_sf"/>
</dbReference>
<evidence type="ECO:0000256" key="3">
    <source>
        <dbReference type="ARBA" id="ARBA00022553"/>
    </source>
</evidence>
<dbReference type="PRINTS" id="PR00344">
    <property type="entry name" value="BCTRLSENSOR"/>
</dbReference>
<dbReference type="GO" id="GO:0016301">
    <property type="term" value="F:kinase activity"/>
    <property type="evidence" value="ECO:0007669"/>
    <property type="project" value="UniProtKB-KW"/>
</dbReference>
<proteinExistence type="predicted"/>
<dbReference type="PANTHER" id="PTHR43547:SF2">
    <property type="entry name" value="HYBRID SIGNAL TRANSDUCTION HISTIDINE KINASE C"/>
    <property type="match status" value="1"/>
</dbReference>
<keyword evidence="3 6" id="KW-0597">Phosphoprotein</keyword>
<dbReference type="Pfam" id="PF00512">
    <property type="entry name" value="HisKA"/>
    <property type="match status" value="1"/>
</dbReference>
<dbReference type="Proteomes" id="UP000632339">
    <property type="component" value="Unassembled WGS sequence"/>
</dbReference>
<dbReference type="SUPFAM" id="SSF46689">
    <property type="entry name" value="Homeodomain-like"/>
    <property type="match status" value="1"/>
</dbReference>
<protein>
    <recommendedName>
        <fullName evidence="2">histidine kinase</fullName>
        <ecNumber evidence="2">2.7.13.3</ecNumber>
    </recommendedName>
</protein>